<dbReference type="Gene3D" id="3.30.930.10">
    <property type="entry name" value="Bira Bifunctional Protein, Domain 2"/>
    <property type="match status" value="1"/>
</dbReference>
<dbReference type="InterPro" id="IPR047246">
    <property type="entry name" value="ThrRS_anticodon"/>
</dbReference>
<feature type="domain" description="Anticodon-binding" evidence="5">
    <location>
        <begin position="127"/>
        <end position="222"/>
    </location>
</feature>
<dbReference type="PRINTS" id="PR01047">
    <property type="entry name" value="TRNASYNTHTHR"/>
</dbReference>
<keyword evidence="6" id="KW-0436">Ligase</keyword>
<dbReference type="CDD" id="cd00860">
    <property type="entry name" value="ThrRS_anticodon"/>
    <property type="match status" value="1"/>
</dbReference>
<gene>
    <name evidence="6" type="ORF">COT62_03685</name>
</gene>
<dbReference type="InterPro" id="IPR045864">
    <property type="entry name" value="aa-tRNA-synth_II/BPL/LPL"/>
</dbReference>
<protein>
    <submittedName>
        <fullName evidence="6">Threonine--tRNA ligase</fullName>
    </submittedName>
</protein>
<comment type="caution">
    <text evidence="6">The sequence shown here is derived from an EMBL/GenBank/DDBJ whole genome shotgun (WGS) entry which is preliminary data.</text>
</comment>
<dbReference type="FunFam" id="3.40.50.800:FF:000001">
    <property type="entry name" value="Threonine--tRNA ligase"/>
    <property type="match status" value="1"/>
</dbReference>
<dbReference type="InterPro" id="IPR036621">
    <property type="entry name" value="Anticodon-bd_dom_sf"/>
</dbReference>
<dbReference type="InterPro" id="IPR002314">
    <property type="entry name" value="aa-tRNA-synt_IIb"/>
</dbReference>
<organism evidence="6 7">
    <name type="scientific">Candidatus Roizmanbacteria bacterium CG09_land_8_20_14_0_10_41_9</name>
    <dbReference type="NCBI Taxonomy" id="1974850"/>
    <lineage>
        <taxon>Bacteria</taxon>
        <taxon>Candidatus Roizmaniibacteriota</taxon>
    </lineage>
</organism>
<accession>A0A2H0WS25</accession>
<evidence type="ECO:0000256" key="2">
    <source>
        <dbReference type="ARBA" id="ARBA00022917"/>
    </source>
</evidence>
<dbReference type="GO" id="GO:0006435">
    <property type="term" value="P:threonyl-tRNA aminoacylation"/>
    <property type="evidence" value="ECO:0007669"/>
    <property type="project" value="InterPro"/>
</dbReference>
<comment type="similarity">
    <text evidence="1">Belongs to the class-II aminoacyl-tRNA synthetase family.</text>
</comment>
<dbReference type="PANTHER" id="PTHR11451:SF44">
    <property type="entry name" value="THREONINE--TRNA LIGASE, CHLOROPLASTIC_MITOCHONDRIAL 2"/>
    <property type="match status" value="1"/>
</dbReference>
<dbReference type="GO" id="GO:0004829">
    <property type="term" value="F:threonine-tRNA ligase activity"/>
    <property type="evidence" value="ECO:0007669"/>
    <property type="project" value="InterPro"/>
</dbReference>
<proteinExistence type="inferred from homology"/>
<evidence type="ECO:0000256" key="1">
    <source>
        <dbReference type="ARBA" id="ARBA00008226"/>
    </source>
</evidence>
<evidence type="ECO:0000313" key="7">
    <source>
        <dbReference type="Proteomes" id="UP000231198"/>
    </source>
</evidence>
<dbReference type="Gene3D" id="3.40.50.800">
    <property type="entry name" value="Anticodon-binding domain"/>
    <property type="match status" value="1"/>
</dbReference>
<sequence>QLSIRDPKNKNKYLGSDEIWLRAEQKIKDAVTEKKVPFIVKEGEAAFYGPKLDFMIKDSLGREWQCGTIQIDFMLPERFKLEYTNSTGKKQRPVVIHRAIAGSLERFFAILVEHYAGAFPLWLAPVQVVILPVSDMYLDFAHRVLANLTKQGFRCEVNSENQTLGKKIRQSTLQKVPHMVIIGDREVEKSKDKDLYVSVRTRTGKDLGMMDIEIFIKKLQELIEKRAL</sequence>
<dbReference type="Proteomes" id="UP000231198">
    <property type="component" value="Unassembled WGS sequence"/>
</dbReference>
<keyword evidence="2" id="KW-0648">Protein biosynthesis</keyword>
<dbReference type="InterPro" id="IPR002320">
    <property type="entry name" value="Thr-tRNA-ligase_IIa"/>
</dbReference>
<dbReference type="PANTHER" id="PTHR11451">
    <property type="entry name" value="THREONINE-TRNA LIGASE"/>
    <property type="match status" value="1"/>
</dbReference>
<name>A0A2H0WS25_9BACT</name>
<feature type="non-terminal residue" evidence="6">
    <location>
        <position position="1"/>
    </location>
</feature>
<dbReference type="EMBL" id="PEZG01000079">
    <property type="protein sequence ID" value="PIS15443.1"/>
    <property type="molecule type" value="Genomic_DNA"/>
</dbReference>
<dbReference type="SUPFAM" id="SSF52954">
    <property type="entry name" value="Class II aaRS ABD-related"/>
    <property type="match status" value="1"/>
</dbReference>
<reference evidence="7" key="1">
    <citation type="submission" date="2017-09" db="EMBL/GenBank/DDBJ databases">
        <title>Depth-based differentiation of microbial function through sediment-hosted aquifers and enrichment of novel symbionts in the deep terrestrial subsurface.</title>
        <authorList>
            <person name="Probst A.J."/>
            <person name="Ladd B."/>
            <person name="Jarett J.K."/>
            <person name="Geller-Mcgrath D.E."/>
            <person name="Sieber C.M.K."/>
            <person name="Emerson J.B."/>
            <person name="Anantharaman K."/>
            <person name="Thomas B.C."/>
            <person name="Malmstrom R."/>
            <person name="Stieglmeier M."/>
            <person name="Klingl A."/>
            <person name="Woyke T."/>
            <person name="Ryan C.M."/>
            <person name="Banfield J.F."/>
        </authorList>
    </citation>
    <scope>NUCLEOTIDE SEQUENCE [LARGE SCALE GENOMIC DNA]</scope>
</reference>
<evidence type="ECO:0000259" key="4">
    <source>
        <dbReference type="Pfam" id="PF00587"/>
    </source>
</evidence>
<dbReference type="Pfam" id="PF03129">
    <property type="entry name" value="HGTP_anticodon"/>
    <property type="match status" value="1"/>
</dbReference>
<dbReference type="GO" id="GO:0005524">
    <property type="term" value="F:ATP binding"/>
    <property type="evidence" value="ECO:0007669"/>
    <property type="project" value="InterPro"/>
</dbReference>
<dbReference type="InterPro" id="IPR004154">
    <property type="entry name" value="Anticodon-bd"/>
</dbReference>
<dbReference type="GO" id="GO:0005737">
    <property type="term" value="C:cytoplasm"/>
    <property type="evidence" value="ECO:0007669"/>
    <property type="project" value="InterPro"/>
</dbReference>
<dbReference type="SUPFAM" id="SSF55681">
    <property type="entry name" value="Class II aaRS and biotin synthetases"/>
    <property type="match status" value="1"/>
</dbReference>
<evidence type="ECO:0000256" key="3">
    <source>
        <dbReference type="ARBA" id="ARBA00023146"/>
    </source>
</evidence>
<keyword evidence="3" id="KW-0030">Aminoacyl-tRNA synthetase</keyword>
<dbReference type="AlphaFoldDB" id="A0A2H0WS25"/>
<evidence type="ECO:0000259" key="5">
    <source>
        <dbReference type="Pfam" id="PF03129"/>
    </source>
</evidence>
<feature type="domain" description="Aminoacyl-tRNA synthetase class II (G/ P/ S/T)" evidence="4">
    <location>
        <begin position="35"/>
        <end position="115"/>
    </location>
</feature>
<evidence type="ECO:0000313" key="6">
    <source>
        <dbReference type="EMBL" id="PIS15443.1"/>
    </source>
</evidence>
<dbReference type="Pfam" id="PF00587">
    <property type="entry name" value="tRNA-synt_2b"/>
    <property type="match status" value="1"/>
</dbReference>